<dbReference type="InterPro" id="IPR004447">
    <property type="entry name" value="Peptidase_S41A"/>
</dbReference>
<dbReference type="InterPro" id="IPR005151">
    <property type="entry name" value="Tail-specific_protease"/>
</dbReference>
<dbReference type="FunFam" id="3.30.565.10:FF:000006">
    <property type="entry name" value="Sensor histidine kinase WalK"/>
    <property type="match status" value="1"/>
</dbReference>
<dbReference type="SMART" id="SM00245">
    <property type="entry name" value="TSPc"/>
    <property type="match status" value="1"/>
</dbReference>
<feature type="compositionally biased region" description="Basic and acidic residues" evidence="10">
    <location>
        <begin position="330"/>
        <end position="342"/>
    </location>
</feature>
<keyword evidence="8" id="KW-0378">Hydrolase</keyword>
<evidence type="ECO:0000259" key="11">
    <source>
        <dbReference type="PROSITE" id="PS50106"/>
    </source>
</evidence>
<dbReference type="CDD" id="cd07560">
    <property type="entry name" value="Peptidase_S41_CPP"/>
    <property type="match status" value="1"/>
</dbReference>
<dbReference type="Gene3D" id="1.10.287.130">
    <property type="match status" value="1"/>
</dbReference>
<evidence type="ECO:0000313" key="13">
    <source>
        <dbReference type="EMBL" id="KAJ6644821.1"/>
    </source>
</evidence>
<comment type="caution">
    <text evidence="13">The sequence shown here is derived from an EMBL/GenBank/DDBJ whole genome shotgun (WGS) entry which is preliminary data.</text>
</comment>
<dbReference type="InterPro" id="IPR036890">
    <property type="entry name" value="HATPase_C_sf"/>
</dbReference>
<organism evidence="13 14">
    <name type="scientific">Pseudolycoriella hygida</name>
    <dbReference type="NCBI Taxonomy" id="35572"/>
    <lineage>
        <taxon>Eukaryota</taxon>
        <taxon>Metazoa</taxon>
        <taxon>Ecdysozoa</taxon>
        <taxon>Arthropoda</taxon>
        <taxon>Hexapoda</taxon>
        <taxon>Insecta</taxon>
        <taxon>Pterygota</taxon>
        <taxon>Neoptera</taxon>
        <taxon>Endopterygota</taxon>
        <taxon>Diptera</taxon>
        <taxon>Nematocera</taxon>
        <taxon>Sciaroidea</taxon>
        <taxon>Sciaridae</taxon>
        <taxon>Pseudolycoriella</taxon>
    </lineage>
</organism>
<dbReference type="InterPro" id="IPR029045">
    <property type="entry name" value="ClpP/crotonase-like_dom_sf"/>
</dbReference>
<comment type="catalytic activity">
    <reaction evidence="1">
        <text>ATP + protein L-histidine = ADP + protein N-phospho-L-histidine.</text>
        <dbReference type="EC" id="2.7.13.3"/>
    </reaction>
</comment>
<dbReference type="SUPFAM" id="SSF50156">
    <property type="entry name" value="PDZ domain-like"/>
    <property type="match status" value="1"/>
</dbReference>
<dbReference type="Gene3D" id="3.30.750.44">
    <property type="match status" value="1"/>
</dbReference>
<evidence type="ECO:0000256" key="7">
    <source>
        <dbReference type="ARBA" id="ARBA00022777"/>
    </source>
</evidence>
<dbReference type="SUPFAM" id="SSF55874">
    <property type="entry name" value="ATPase domain of HSP90 chaperone/DNA topoisomerase II/histidine kinase"/>
    <property type="match status" value="1"/>
</dbReference>
<evidence type="ECO:0000256" key="5">
    <source>
        <dbReference type="ARBA" id="ARBA00022670"/>
    </source>
</evidence>
<dbReference type="InterPro" id="IPR001478">
    <property type="entry name" value="PDZ"/>
</dbReference>
<feature type="domain" description="Histidine kinase" evidence="12">
    <location>
        <begin position="682"/>
        <end position="900"/>
    </location>
</feature>
<dbReference type="CDD" id="cd00082">
    <property type="entry name" value="HisKA"/>
    <property type="match status" value="1"/>
</dbReference>
<dbReference type="PANTHER" id="PTHR32060">
    <property type="entry name" value="TAIL-SPECIFIC PROTEASE"/>
    <property type="match status" value="1"/>
</dbReference>
<keyword evidence="9" id="KW-0720">Serine protease</keyword>
<dbReference type="PRINTS" id="PR00344">
    <property type="entry name" value="BCTRLSENSOR"/>
</dbReference>
<protein>
    <recommendedName>
        <fullName evidence="3">histidine kinase</fullName>
        <ecNumber evidence="3">2.7.13.3</ecNumber>
    </recommendedName>
</protein>
<accession>A0A9Q0N8F7</accession>
<dbReference type="InterPro" id="IPR004358">
    <property type="entry name" value="Sig_transdc_His_kin-like_C"/>
</dbReference>
<evidence type="ECO:0000256" key="1">
    <source>
        <dbReference type="ARBA" id="ARBA00000085"/>
    </source>
</evidence>
<evidence type="ECO:0000256" key="4">
    <source>
        <dbReference type="ARBA" id="ARBA00022553"/>
    </source>
</evidence>
<dbReference type="Pfam" id="PF03572">
    <property type="entry name" value="Peptidase_S41"/>
    <property type="match status" value="1"/>
</dbReference>
<keyword evidence="5 13" id="KW-0645">Protease</keyword>
<dbReference type="PANTHER" id="PTHR32060:SF30">
    <property type="entry name" value="CARBOXY-TERMINAL PROCESSING PROTEASE CTPA"/>
    <property type="match status" value="1"/>
</dbReference>
<evidence type="ECO:0000256" key="8">
    <source>
        <dbReference type="ARBA" id="ARBA00022801"/>
    </source>
</evidence>
<keyword evidence="6" id="KW-0808">Transferase</keyword>
<feature type="domain" description="PDZ" evidence="11">
    <location>
        <begin position="28"/>
        <end position="93"/>
    </location>
</feature>
<feature type="region of interest" description="Disordered" evidence="10">
    <location>
        <begin position="330"/>
        <end position="355"/>
    </location>
</feature>
<dbReference type="NCBIfam" id="TIGR00225">
    <property type="entry name" value="prc"/>
    <property type="match status" value="1"/>
</dbReference>
<dbReference type="Pfam" id="PF13180">
    <property type="entry name" value="PDZ_2"/>
    <property type="match status" value="1"/>
</dbReference>
<evidence type="ECO:0000256" key="3">
    <source>
        <dbReference type="ARBA" id="ARBA00012438"/>
    </source>
</evidence>
<dbReference type="PROSITE" id="PS50109">
    <property type="entry name" value="HIS_KIN"/>
    <property type="match status" value="1"/>
</dbReference>
<dbReference type="SMART" id="SM00387">
    <property type="entry name" value="HATPase_c"/>
    <property type="match status" value="1"/>
</dbReference>
<dbReference type="Gene3D" id="3.30.565.10">
    <property type="entry name" value="Histidine kinase-like ATPase, C-terminal domain"/>
    <property type="match status" value="1"/>
</dbReference>
<dbReference type="EC" id="2.7.13.3" evidence="3"/>
<dbReference type="Gene3D" id="2.30.42.10">
    <property type="match status" value="1"/>
</dbReference>
<comment type="similarity">
    <text evidence="2">Belongs to the peptidase S41A family.</text>
</comment>
<dbReference type="InterPro" id="IPR003594">
    <property type="entry name" value="HATPase_dom"/>
</dbReference>
<evidence type="ECO:0000259" key="12">
    <source>
        <dbReference type="PROSITE" id="PS50109"/>
    </source>
</evidence>
<evidence type="ECO:0000256" key="9">
    <source>
        <dbReference type="ARBA" id="ARBA00022825"/>
    </source>
</evidence>
<dbReference type="GO" id="GO:0006508">
    <property type="term" value="P:proteolysis"/>
    <property type="evidence" value="ECO:0007669"/>
    <property type="project" value="UniProtKB-KW"/>
</dbReference>
<dbReference type="SMART" id="SM00228">
    <property type="entry name" value="PDZ"/>
    <property type="match status" value="1"/>
</dbReference>
<dbReference type="PROSITE" id="PS50106">
    <property type="entry name" value="PDZ"/>
    <property type="match status" value="1"/>
</dbReference>
<sequence>MTDAAIDGMLSSLDPHSSYFTDEDLEDFLNNTKGEFGGIGVEIICDKGDIKVISPIDDLPAYKAGVKAGDYIVKVNDDFVSNLGCNKALKEIRGEPGTKVKLLIVREGETKPHEIELSREIVTHKPIKARLEKDNIAYIRISAFNEHTISELKKTMKNLQNEGKTEIKGIILDLRNNPGGLLEQAVAVSEYFIDSGVIVTTKGRARNSNIAYNSNKFAEKAPNVPMVVLINDGSASASEIVAGALKDHQRAILLGTRSFGKGSVQSFTQLSPRSAVKLTTAKYYTPSDRSIQAEGIEPDIIVEIAEVKYPESKDVGKRFSEASLKNYLKNDTKKEEPKKSKDSNNAVNNVKEGEAKPQNTSGIAIDLYKKDYQFARAYDLIRGLILINAKKVFQWLPKEFGATVPNTEDYPYLQRLVDWAASEPQREIYLVVHGAGFRPEQMLSLKAQLNKVENIQIVDFNKIILDQDIIWPSSRDIKRLKENIIPPRDKEVISISRFGDTSSYIINDGKKLSELLSDIYVKNNSDNTELNYVKDVMPFGAKLDAMRLVMLQNIEKITHTKEAIYLDFDILPDEMGAQIGEVKILRDILMCGGKLNTRDLVGPLENSIIAIKEFSQPILEEMILNARKSMVSQLLANGNTIMSNTKYAQKIIDQQFEVNRALEEAVMKVRNESSAHTKFFANVSHELRTPLNAIIGFSEIMMSEPYQPEHTNYIKDIHDAGKHLLGIINDILDLSKASANKLTVEMIELDLNKLITLTLRLIKPRALQAKVNLIERLPKAHIIIKADPKRLKQVLLNLLSNAVKFTKEAGSITILAKKNEFERLVYLQVIDTGIGIDEKDIPKVLSTFGQIDSTDARKYEGTGLGLPLTRKLVELMNGKFAIESKLGYGTTVTLTFPCESL</sequence>
<dbReference type="InterPro" id="IPR005467">
    <property type="entry name" value="His_kinase_dom"/>
</dbReference>
<dbReference type="InterPro" id="IPR036034">
    <property type="entry name" value="PDZ_sf"/>
</dbReference>
<evidence type="ECO:0000256" key="2">
    <source>
        <dbReference type="ARBA" id="ARBA00009179"/>
    </source>
</evidence>
<dbReference type="CDD" id="cd16922">
    <property type="entry name" value="HATPase_EvgS-ArcB-TorS-like"/>
    <property type="match status" value="1"/>
</dbReference>
<name>A0A9Q0N8F7_9DIPT</name>
<dbReference type="EMBL" id="WJQU01000001">
    <property type="protein sequence ID" value="KAJ6644821.1"/>
    <property type="molecule type" value="Genomic_DNA"/>
</dbReference>
<dbReference type="Pfam" id="PF00512">
    <property type="entry name" value="HisKA"/>
    <property type="match status" value="1"/>
</dbReference>
<dbReference type="FunFam" id="2.30.42.10:FF:000063">
    <property type="entry name" value="Peptidase, S41 family"/>
    <property type="match status" value="1"/>
</dbReference>
<dbReference type="SUPFAM" id="SSF52096">
    <property type="entry name" value="ClpP/crotonase"/>
    <property type="match status" value="1"/>
</dbReference>
<dbReference type="Gene3D" id="3.90.226.10">
    <property type="entry name" value="2-enoyl-CoA Hydratase, Chain A, domain 1"/>
    <property type="match status" value="1"/>
</dbReference>
<evidence type="ECO:0000313" key="14">
    <source>
        <dbReference type="Proteomes" id="UP001151699"/>
    </source>
</evidence>
<dbReference type="GO" id="GO:0004175">
    <property type="term" value="F:endopeptidase activity"/>
    <property type="evidence" value="ECO:0007669"/>
    <property type="project" value="TreeGrafter"/>
</dbReference>
<keyword evidence="7" id="KW-0418">Kinase</keyword>
<dbReference type="Pfam" id="PF02518">
    <property type="entry name" value="HATPase_c"/>
    <property type="match status" value="1"/>
</dbReference>
<dbReference type="SMART" id="SM00388">
    <property type="entry name" value="HisKA"/>
    <property type="match status" value="1"/>
</dbReference>
<dbReference type="OrthoDB" id="18419at2759"/>
<dbReference type="Proteomes" id="UP001151699">
    <property type="component" value="Chromosome A"/>
</dbReference>
<reference evidence="13" key="1">
    <citation type="submission" date="2022-07" db="EMBL/GenBank/DDBJ databases">
        <authorList>
            <person name="Trinca V."/>
            <person name="Uliana J.V.C."/>
            <person name="Torres T.T."/>
            <person name="Ward R.J."/>
            <person name="Monesi N."/>
        </authorList>
    </citation>
    <scope>NUCLEOTIDE SEQUENCE</scope>
    <source>
        <strain evidence="13">HSMRA1968</strain>
        <tissue evidence="13">Whole embryos</tissue>
    </source>
</reference>
<dbReference type="GO" id="GO:0008236">
    <property type="term" value="F:serine-type peptidase activity"/>
    <property type="evidence" value="ECO:0007669"/>
    <property type="project" value="UniProtKB-KW"/>
</dbReference>
<evidence type="ECO:0000256" key="6">
    <source>
        <dbReference type="ARBA" id="ARBA00022679"/>
    </source>
</evidence>
<dbReference type="SUPFAM" id="SSF47384">
    <property type="entry name" value="Homodimeric domain of signal transducing histidine kinase"/>
    <property type="match status" value="1"/>
</dbReference>
<dbReference type="InterPro" id="IPR003661">
    <property type="entry name" value="HisK_dim/P_dom"/>
</dbReference>
<keyword evidence="14" id="KW-1185">Reference proteome</keyword>
<proteinExistence type="inferred from homology"/>
<dbReference type="CDD" id="cd06782">
    <property type="entry name" value="cpPDZ_CPP-like"/>
    <property type="match status" value="1"/>
</dbReference>
<dbReference type="GO" id="GO:0000155">
    <property type="term" value="F:phosphorelay sensor kinase activity"/>
    <property type="evidence" value="ECO:0007669"/>
    <property type="project" value="InterPro"/>
</dbReference>
<dbReference type="FunFam" id="3.90.226.10:FF:000029">
    <property type="entry name" value="Peptidase, S41 family"/>
    <property type="match status" value="1"/>
</dbReference>
<keyword evidence="4" id="KW-0597">Phosphoprotein</keyword>
<evidence type="ECO:0000256" key="10">
    <source>
        <dbReference type="SAM" id="MobiDB-lite"/>
    </source>
</evidence>
<dbReference type="AlphaFoldDB" id="A0A9Q0N8F7"/>
<gene>
    <name evidence="13" type="primary">ctpA</name>
    <name evidence="13" type="ORF">Bhyg_00016</name>
</gene>
<dbReference type="InterPro" id="IPR036097">
    <property type="entry name" value="HisK_dim/P_sf"/>
</dbReference>